<dbReference type="AlphaFoldDB" id="A0A0B6XW45"/>
<dbReference type="GO" id="GO:0005634">
    <property type="term" value="C:nucleus"/>
    <property type="evidence" value="ECO:0007669"/>
    <property type="project" value="TreeGrafter"/>
</dbReference>
<dbReference type="PANTHER" id="PTHR13710:SF152">
    <property type="entry name" value="ATP-DEPENDENT DNA HELICASE Q5"/>
    <property type="match status" value="1"/>
</dbReference>
<dbReference type="Pfam" id="PF00270">
    <property type="entry name" value="DEAD"/>
    <property type="match status" value="1"/>
</dbReference>
<dbReference type="GO" id="GO:0000724">
    <property type="term" value="P:double-strand break repair via homologous recombination"/>
    <property type="evidence" value="ECO:0007669"/>
    <property type="project" value="TreeGrafter"/>
</dbReference>
<dbReference type="InterPro" id="IPR011545">
    <property type="entry name" value="DEAD/DEAH_box_helicase_dom"/>
</dbReference>
<proteinExistence type="inferred from homology"/>
<reference evidence="3" key="1">
    <citation type="submission" date="2014-12" db="EMBL/GenBank/DDBJ databases">
        <title>Insight into the proteome of Arion vulgaris.</title>
        <authorList>
            <person name="Aradska J."/>
            <person name="Bulat T."/>
            <person name="Smidak R."/>
            <person name="Sarate P."/>
            <person name="Gangsoo J."/>
            <person name="Sialana F."/>
            <person name="Bilban M."/>
            <person name="Lubec G."/>
        </authorList>
    </citation>
    <scope>NUCLEOTIDE SEQUENCE</scope>
    <source>
        <tissue evidence="3">Skin</tissue>
    </source>
</reference>
<name>A0A0B6XW45_9EUPU</name>
<sequence length="94" mass="10198">AIDVDLDKFDKSGYRHIINCCQLLQGVTVKMPTDLERAQEALLSVFKHADFRSTAQRDAVKAVIKGSSDVYVSMPTGAGKSLCFQLPAVIAKGI</sequence>
<feature type="domain" description="DEAD/DEAH-box helicase" evidence="2">
    <location>
        <begin position="54"/>
        <end position="89"/>
    </location>
</feature>
<protein>
    <recommendedName>
        <fullName evidence="2">DEAD/DEAH-box helicase domain-containing protein</fullName>
    </recommendedName>
</protein>
<dbReference type="Gene3D" id="3.40.50.300">
    <property type="entry name" value="P-loop containing nucleotide triphosphate hydrolases"/>
    <property type="match status" value="1"/>
</dbReference>
<feature type="non-terminal residue" evidence="3">
    <location>
        <position position="1"/>
    </location>
</feature>
<dbReference type="GO" id="GO:0005737">
    <property type="term" value="C:cytoplasm"/>
    <property type="evidence" value="ECO:0007669"/>
    <property type="project" value="TreeGrafter"/>
</dbReference>
<dbReference type="GO" id="GO:0043138">
    <property type="term" value="F:3'-5' DNA helicase activity"/>
    <property type="evidence" value="ECO:0007669"/>
    <property type="project" value="TreeGrafter"/>
</dbReference>
<dbReference type="GO" id="GO:0009378">
    <property type="term" value="F:four-way junction helicase activity"/>
    <property type="evidence" value="ECO:0007669"/>
    <property type="project" value="TreeGrafter"/>
</dbReference>
<dbReference type="SUPFAM" id="SSF52540">
    <property type="entry name" value="P-loop containing nucleoside triphosphate hydrolases"/>
    <property type="match status" value="1"/>
</dbReference>
<dbReference type="GO" id="GO:0005524">
    <property type="term" value="F:ATP binding"/>
    <property type="evidence" value="ECO:0007669"/>
    <property type="project" value="InterPro"/>
</dbReference>
<gene>
    <name evidence="3" type="primary">ORF1452</name>
</gene>
<dbReference type="GO" id="GO:0003676">
    <property type="term" value="F:nucleic acid binding"/>
    <property type="evidence" value="ECO:0007669"/>
    <property type="project" value="InterPro"/>
</dbReference>
<dbReference type="InterPro" id="IPR027417">
    <property type="entry name" value="P-loop_NTPase"/>
</dbReference>
<accession>A0A0B6XW45</accession>
<comment type="similarity">
    <text evidence="1">Belongs to the helicase family. RecQ subfamily.</text>
</comment>
<dbReference type="GO" id="GO:0005694">
    <property type="term" value="C:chromosome"/>
    <property type="evidence" value="ECO:0007669"/>
    <property type="project" value="TreeGrafter"/>
</dbReference>
<organism evidence="3">
    <name type="scientific">Arion vulgaris</name>
    <dbReference type="NCBI Taxonomy" id="1028688"/>
    <lineage>
        <taxon>Eukaryota</taxon>
        <taxon>Metazoa</taxon>
        <taxon>Spiralia</taxon>
        <taxon>Lophotrochozoa</taxon>
        <taxon>Mollusca</taxon>
        <taxon>Gastropoda</taxon>
        <taxon>Heterobranchia</taxon>
        <taxon>Euthyneura</taxon>
        <taxon>Panpulmonata</taxon>
        <taxon>Eupulmonata</taxon>
        <taxon>Stylommatophora</taxon>
        <taxon>Helicina</taxon>
        <taxon>Arionoidea</taxon>
        <taxon>Arionidae</taxon>
        <taxon>Arion</taxon>
    </lineage>
</organism>
<evidence type="ECO:0000313" key="3">
    <source>
        <dbReference type="EMBL" id="CEK47475.1"/>
    </source>
</evidence>
<feature type="non-terminal residue" evidence="3">
    <location>
        <position position="94"/>
    </location>
</feature>
<evidence type="ECO:0000256" key="1">
    <source>
        <dbReference type="ARBA" id="ARBA00005446"/>
    </source>
</evidence>
<dbReference type="EMBL" id="HACG01000610">
    <property type="protein sequence ID" value="CEK47475.1"/>
    <property type="molecule type" value="Transcribed_RNA"/>
</dbReference>
<evidence type="ECO:0000259" key="2">
    <source>
        <dbReference type="Pfam" id="PF00270"/>
    </source>
</evidence>
<dbReference type="PANTHER" id="PTHR13710">
    <property type="entry name" value="DNA HELICASE RECQ FAMILY MEMBER"/>
    <property type="match status" value="1"/>
</dbReference>